<dbReference type="OrthoDB" id="9803265at2"/>
<evidence type="ECO:0000313" key="3">
    <source>
        <dbReference type="Proteomes" id="UP000199659"/>
    </source>
</evidence>
<name>A0A1I6KL30_9FIRM</name>
<feature type="transmembrane region" description="Helical" evidence="1">
    <location>
        <begin position="12"/>
        <end position="38"/>
    </location>
</feature>
<dbReference type="EMBL" id="FOYZ01000009">
    <property type="protein sequence ID" value="SFR91906.1"/>
    <property type="molecule type" value="Genomic_DNA"/>
</dbReference>
<proteinExistence type="predicted"/>
<dbReference type="AlphaFoldDB" id="A0A1I6KL30"/>
<reference evidence="2 3" key="1">
    <citation type="submission" date="2016-10" db="EMBL/GenBank/DDBJ databases">
        <authorList>
            <person name="de Groot N.N."/>
        </authorList>
    </citation>
    <scope>NUCLEOTIDE SEQUENCE [LARGE SCALE GENOMIC DNA]</scope>
    <source>
        <strain evidence="2 3">743A</strain>
    </source>
</reference>
<sequence>MFESILQEAAASLAVTDALICTGVSLVLGLAIAFIYMLNSNYSKNFVITLALLPALVQIIIALVNGNLGTGVAVMGAFSLVRFRSVPGSSKEITSIFFAMAIGLATGMGFLTFAVLITVIIGAVFLVLSKSSFGEGKTQEKDLKITIPENLDYTNIFDDIFEKYAKKASLERAKTTNLGSMYELCYRITLKDALKEKEMIDEIRCRNGNLTIICGRPQVQKDEL</sequence>
<accession>A0A1I6KL30</accession>
<dbReference type="Proteomes" id="UP000199659">
    <property type="component" value="Unassembled WGS sequence"/>
</dbReference>
<keyword evidence="1" id="KW-0812">Transmembrane</keyword>
<gene>
    <name evidence="2" type="ORF">SAMN05661086_02502</name>
</gene>
<evidence type="ECO:0000256" key="1">
    <source>
        <dbReference type="SAM" id="Phobius"/>
    </source>
</evidence>
<evidence type="ECO:0008006" key="4">
    <source>
        <dbReference type="Google" id="ProtNLM"/>
    </source>
</evidence>
<dbReference type="RefSeq" id="WP_092561274.1">
    <property type="nucleotide sequence ID" value="NZ_FOYZ01000009.1"/>
</dbReference>
<dbReference type="InterPro" id="IPR032531">
    <property type="entry name" value="DUF4956"/>
</dbReference>
<protein>
    <recommendedName>
        <fullName evidence="4">DUF4956 domain-containing protein</fullName>
    </recommendedName>
</protein>
<organism evidence="2 3">
    <name type="scientific">Anaeromicropila populeti</name>
    <dbReference type="NCBI Taxonomy" id="37658"/>
    <lineage>
        <taxon>Bacteria</taxon>
        <taxon>Bacillati</taxon>
        <taxon>Bacillota</taxon>
        <taxon>Clostridia</taxon>
        <taxon>Lachnospirales</taxon>
        <taxon>Lachnospiraceae</taxon>
        <taxon>Anaeromicropila</taxon>
    </lineage>
</organism>
<feature type="transmembrane region" description="Helical" evidence="1">
    <location>
        <begin position="50"/>
        <end position="75"/>
    </location>
</feature>
<keyword evidence="1" id="KW-1133">Transmembrane helix</keyword>
<evidence type="ECO:0000313" key="2">
    <source>
        <dbReference type="EMBL" id="SFR91906.1"/>
    </source>
</evidence>
<keyword evidence="1" id="KW-0472">Membrane</keyword>
<dbReference type="STRING" id="37658.SAMN05661086_02502"/>
<keyword evidence="3" id="KW-1185">Reference proteome</keyword>
<dbReference type="Pfam" id="PF16316">
    <property type="entry name" value="DUF4956"/>
    <property type="match status" value="1"/>
</dbReference>
<feature type="transmembrane region" description="Helical" evidence="1">
    <location>
        <begin position="95"/>
        <end position="128"/>
    </location>
</feature>